<dbReference type="OrthoDB" id="2676146at2"/>
<proteinExistence type="predicted"/>
<protein>
    <recommendedName>
        <fullName evidence="4">Thioester domain-containing protein</fullName>
    </recommendedName>
</protein>
<feature type="signal peptide" evidence="3">
    <location>
        <begin position="1"/>
        <end position="24"/>
    </location>
</feature>
<dbReference type="InterPro" id="IPR013552">
    <property type="entry name" value="Thioester_dom"/>
</dbReference>
<feature type="region of interest" description="Disordered" evidence="1">
    <location>
        <begin position="333"/>
        <end position="369"/>
    </location>
</feature>
<evidence type="ECO:0000313" key="6">
    <source>
        <dbReference type="Proteomes" id="UP000033393"/>
    </source>
</evidence>
<dbReference type="RefSeq" id="WP_045310780.1">
    <property type="nucleotide sequence ID" value="NZ_JYJG01000042.1"/>
</dbReference>
<dbReference type="NCBIfam" id="TIGR03934">
    <property type="entry name" value="TQXA_dom"/>
    <property type="match status" value="1"/>
</dbReference>
<evidence type="ECO:0000259" key="4">
    <source>
        <dbReference type="Pfam" id="PF08341"/>
    </source>
</evidence>
<dbReference type="EMBL" id="JYJG01000042">
    <property type="protein sequence ID" value="KJK51193.1"/>
    <property type="molecule type" value="Genomic_DNA"/>
</dbReference>
<keyword evidence="3" id="KW-0732">Signal</keyword>
<dbReference type="PATRIC" id="fig|68170.10.peg.8431"/>
<keyword evidence="2" id="KW-1133">Transmembrane helix</keyword>
<name>A0A0F0HC26_LENAE</name>
<keyword evidence="2" id="KW-0812">Transmembrane</keyword>
<sequence>MASRLRIGAALFGATALLSMSTLAASADVIVKPIQDENQKKYGYEVTFVDGVGNLPEHTPPKGEYGTVLIPLEVQENGKTSKAYAYCVELPTNLDKNKGLKEAKWGDHPNPDSKFRDNAGKVLWILLNSFPTKSTNELDKLYDGDYNELEAITATQAAIWHFSDGVELKGVTQHADDVTKLYKKLIEQAQDIKEQPKPTLEIDPASKSGKAGEKIGPFKVTTTANELKLTAELPDGVTITDAEGKPLNVEKKAGKSELTAKAEGNKVSEFFVNVPADAAKGEAKMNVSAEATLQAGRLFIAEDKNHKTQSLVIAQDSKVKVAKDAKADWIVGEKPTTPTTTTTTETTTTTPTTTTTTTTNNPAPGGSTDDLASTGASILWPLVGGLALVGAGIGALFVVRRKKAGAAE</sequence>
<organism evidence="5 6">
    <name type="scientific">Lentzea aerocolonigenes</name>
    <name type="common">Lechevalieria aerocolonigenes</name>
    <name type="synonym">Saccharothrix aerocolonigenes</name>
    <dbReference type="NCBI Taxonomy" id="68170"/>
    <lineage>
        <taxon>Bacteria</taxon>
        <taxon>Bacillati</taxon>
        <taxon>Actinomycetota</taxon>
        <taxon>Actinomycetes</taxon>
        <taxon>Pseudonocardiales</taxon>
        <taxon>Pseudonocardiaceae</taxon>
        <taxon>Lentzea</taxon>
    </lineage>
</organism>
<feature type="chain" id="PRO_5038837473" description="Thioester domain-containing protein" evidence="3">
    <location>
        <begin position="25"/>
        <end position="408"/>
    </location>
</feature>
<evidence type="ECO:0000256" key="2">
    <source>
        <dbReference type="SAM" id="Phobius"/>
    </source>
</evidence>
<evidence type="ECO:0000256" key="1">
    <source>
        <dbReference type="SAM" id="MobiDB-lite"/>
    </source>
</evidence>
<accession>A0A0F0HC26</accession>
<dbReference type="Pfam" id="PF08341">
    <property type="entry name" value="TED"/>
    <property type="match status" value="1"/>
</dbReference>
<keyword evidence="2" id="KW-0472">Membrane</keyword>
<dbReference type="Gene3D" id="1.10.150.480">
    <property type="match status" value="1"/>
</dbReference>
<feature type="domain" description="Thioester" evidence="4">
    <location>
        <begin position="84"/>
        <end position="190"/>
    </location>
</feature>
<evidence type="ECO:0000313" key="5">
    <source>
        <dbReference type="EMBL" id="KJK51193.1"/>
    </source>
</evidence>
<dbReference type="AlphaFoldDB" id="A0A0F0HC26"/>
<feature type="transmembrane region" description="Helical" evidence="2">
    <location>
        <begin position="378"/>
        <end position="399"/>
    </location>
</feature>
<keyword evidence="6" id="KW-1185">Reference proteome</keyword>
<dbReference type="InterPro" id="IPR023849">
    <property type="entry name" value="TQXA_dom"/>
</dbReference>
<reference evidence="5 6" key="1">
    <citation type="submission" date="2015-02" db="EMBL/GenBank/DDBJ databases">
        <authorList>
            <person name="Ju K.-S."/>
            <person name="Doroghazi J.R."/>
            <person name="Metcalf W."/>
        </authorList>
    </citation>
    <scope>NUCLEOTIDE SEQUENCE [LARGE SCALE GENOMIC DNA]</scope>
    <source>
        <strain evidence="5 6">NRRL B-16140</strain>
    </source>
</reference>
<comment type="caution">
    <text evidence="5">The sequence shown here is derived from an EMBL/GenBank/DDBJ whole genome shotgun (WGS) entry which is preliminary data.</text>
</comment>
<gene>
    <name evidence="5" type="ORF">UK23_08220</name>
</gene>
<feature type="compositionally biased region" description="Low complexity" evidence="1">
    <location>
        <begin position="335"/>
        <end position="359"/>
    </location>
</feature>
<evidence type="ECO:0000256" key="3">
    <source>
        <dbReference type="SAM" id="SignalP"/>
    </source>
</evidence>
<dbReference type="NCBIfam" id="TIGR01167">
    <property type="entry name" value="LPXTG_anchor"/>
    <property type="match status" value="1"/>
</dbReference>
<dbReference type="Proteomes" id="UP000033393">
    <property type="component" value="Unassembled WGS sequence"/>
</dbReference>